<evidence type="ECO:0000256" key="6">
    <source>
        <dbReference type="ARBA" id="ARBA00022989"/>
    </source>
</evidence>
<dbReference type="PANTHER" id="PTHR30445:SF9">
    <property type="match status" value="1"/>
</dbReference>
<feature type="domain" description="RCK C-terminal" evidence="9">
    <location>
        <begin position="206"/>
        <end position="286"/>
    </location>
</feature>
<feature type="transmembrane region" description="Helical" evidence="8">
    <location>
        <begin position="540"/>
        <end position="568"/>
    </location>
</feature>
<dbReference type="Pfam" id="PF06826">
    <property type="entry name" value="Asp-Al_Ex"/>
    <property type="match status" value="2"/>
</dbReference>
<feature type="transmembrane region" description="Helical" evidence="8">
    <location>
        <begin position="63"/>
        <end position="84"/>
    </location>
</feature>
<keyword evidence="6 8" id="KW-1133">Transmembrane helix</keyword>
<keyword evidence="7 8" id="KW-0472">Membrane</keyword>
<feature type="transmembrane region" description="Helical" evidence="8">
    <location>
        <begin position="479"/>
        <end position="501"/>
    </location>
</feature>
<dbReference type="PANTHER" id="PTHR30445">
    <property type="entry name" value="K(+)_H(+) ANTIPORTER SUBUNIT KHTT"/>
    <property type="match status" value="1"/>
</dbReference>
<dbReference type="InterPro" id="IPR022457">
    <property type="entry name" value="Asp_Ala_antiprt"/>
</dbReference>
<evidence type="ECO:0000256" key="7">
    <source>
        <dbReference type="ARBA" id="ARBA00023136"/>
    </source>
</evidence>
<dbReference type="InterPro" id="IPR050144">
    <property type="entry name" value="AAE_transporter"/>
</dbReference>
<protein>
    <submittedName>
        <fullName evidence="10">Aspartate-alanine antiporter</fullName>
    </submittedName>
</protein>
<feature type="transmembrane region" description="Helical" evidence="8">
    <location>
        <begin position="455"/>
        <end position="473"/>
    </location>
</feature>
<evidence type="ECO:0000313" key="11">
    <source>
        <dbReference type="Proteomes" id="UP001367030"/>
    </source>
</evidence>
<feature type="transmembrane region" description="Helical" evidence="8">
    <location>
        <begin position="36"/>
        <end position="57"/>
    </location>
</feature>
<dbReference type="RefSeq" id="WP_340335128.1">
    <property type="nucleotide sequence ID" value="NZ_JBBKZS010000003.1"/>
</dbReference>
<comment type="similarity">
    <text evidence="2">Belongs to the AAE transporter (TC 2.A.81) family.</text>
</comment>
<dbReference type="PROSITE" id="PS51202">
    <property type="entry name" value="RCK_C"/>
    <property type="match status" value="1"/>
</dbReference>
<evidence type="ECO:0000256" key="1">
    <source>
        <dbReference type="ARBA" id="ARBA00004651"/>
    </source>
</evidence>
<evidence type="ECO:0000256" key="3">
    <source>
        <dbReference type="ARBA" id="ARBA00022448"/>
    </source>
</evidence>
<accession>A0ABU8X5F6</accession>
<feature type="transmembrane region" description="Helical" evidence="8">
    <location>
        <begin position="91"/>
        <end position="114"/>
    </location>
</feature>
<sequence>MSWIGELLRAHPEIALFLALSIGYAVGQIKFGPIQLGGICGTLIAALFIGQLGVTLPSSVKNVFFMLFIFALGYAGGPQFFANLNAKGLRIGLLCLIEVVVVLALVLAATRFMGLDQGTAAGLMAGAATESAVVGTATDAISKLALPPDQIKQLQANVVTAYSITYIFGLITIVVVTSQVFPLILRINLREEADKLWKAMGGSADDESATPAVPEMVGRVYTITAGAGLPVRNVTAHLRFNGSVQGLMRHGQPIAFSPGTPLEADDHLLVVGHRKAVLEWAHANADLGHEMEDASEFDVVLDTADVVFNHPAAGTMTLRGLHLGSAPGVPAPLPEGVLVADIERGGQRLPLLPELKLERGDRLKLYGRAEDIAMALPRIGESVMKSTRSNIALASAGIVLGVWIGLYSVKLGGIPFSLGTGGGALLSGLVFGWYQAKHPSRLSVPHDALNLLKDLGLSTFIACVGLASGPSAMELIMKYGISLPLMGVAIAVIPATVSLFVGRYLLKFEAPVLLGAIAGQQCSTPALSAIQAVAGNTTPLLGYTITYAISNVVLPLMGPLIVALAGLVRAH</sequence>
<organism evidence="10 11">
    <name type="scientific">Variovorax robiniae</name>
    <dbReference type="NCBI Taxonomy" id="1836199"/>
    <lineage>
        <taxon>Bacteria</taxon>
        <taxon>Pseudomonadati</taxon>
        <taxon>Pseudomonadota</taxon>
        <taxon>Betaproteobacteria</taxon>
        <taxon>Burkholderiales</taxon>
        <taxon>Comamonadaceae</taxon>
        <taxon>Variovorax</taxon>
    </lineage>
</organism>
<dbReference type="InterPro" id="IPR036721">
    <property type="entry name" value="RCK_C_sf"/>
</dbReference>
<keyword evidence="3" id="KW-0813">Transport</keyword>
<keyword evidence="4" id="KW-1003">Cell membrane</keyword>
<dbReference type="InterPro" id="IPR006512">
    <property type="entry name" value="YidE_YbjL"/>
</dbReference>
<gene>
    <name evidence="10" type="primary">aspT</name>
    <name evidence="10" type="ORF">WKW79_10780</name>
</gene>
<evidence type="ECO:0000259" key="9">
    <source>
        <dbReference type="PROSITE" id="PS51202"/>
    </source>
</evidence>
<dbReference type="NCBIfam" id="TIGR01625">
    <property type="entry name" value="YidE_YbjL_dupl"/>
    <property type="match status" value="1"/>
</dbReference>
<proteinExistence type="inferred from homology"/>
<evidence type="ECO:0000256" key="5">
    <source>
        <dbReference type="ARBA" id="ARBA00022692"/>
    </source>
</evidence>
<reference evidence="10 11" key="1">
    <citation type="submission" date="2024-03" db="EMBL/GenBank/DDBJ databases">
        <title>Novel species of the genus Variovorax.</title>
        <authorList>
            <person name="Liu Q."/>
            <person name="Xin Y.-H."/>
        </authorList>
    </citation>
    <scope>NUCLEOTIDE SEQUENCE [LARGE SCALE GENOMIC DNA]</scope>
    <source>
        <strain evidence="10 11">KACC 18901</strain>
    </source>
</reference>
<feature type="transmembrane region" description="Helical" evidence="8">
    <location>
        <begin position="164"/>
        <end position="185"/>
    </location>
</feature>
<comment type="subcellular location">
    <subcellularLocation>
        <location evidence="1">Cell membrane</location>
        <topology evidence="1">Multi-pass membrane protein</topology>
    </subcellularLocation>
</comment>
<evidence type="ECO:0000256" key="2">
    <source>
        <dbReference type="ARBA" id="ARBA00009854"/>
    </source>
</evidence>
<keyword evidence="11" id="KW-1185">Reference proteome</keyword>
<evidence type="ECO:0000256" key="8">
    <source>
        <dbReference type="SAM" id="Phobius"/>
    </source>
</evidence>
<dbReference type="EMBL" id="JBBKZS010000003">
    <property type="protein sequence ID" value="MEJ8855055.1"/>
    <property type="molecule type" value="Genomic_DNA"/>
</dbReference>
<name>A0ABU8X5F6_9BURK</name>
<evidence type="ECO:0000313" key="10">
    <source>
        <dbReference type="EMBL" id="MEJ8855055.1"/>
    </source>
</evidence>
<feature type="transmembrane region" description="Helical" evidence="8">
    <location>
        <begin position="513"/>
        <end position="534"/>
    </location>
</feature>
<feature type="transmembrane region" description="Helical" evidence="8">
    <location>
        <begin position="414"/>
        <end position="434"/>
    </location>
</feature>
<keyword evidence="5 8" id="KW-0812">Transmembrane</keyword>
<dbReference type="SUPFAM" id="SSF116726">
    <property type="entry name" value="TrkA C-terminal domain-like"/>
    <property type="match status" value="2"/>
</dbReference>
<evidence type="ECO:0000256" key="4">
    <source>
        <dbReference type="ARBA" id="ARBA00022475"/>
    </source>
</evidence>
<feature type="transmembrane region" description="Helical" evidence="8">
    <location>
        <begin position="12"/>
        <end position="29"/>
    </location>
</feature>
<dbReference type="NCBIfam" id="TIGR03802">
    <property type="entry name" value="Asp_Ala_antiprt"/>
    <property type="match status" value="1"/>
</dbReference>
<dbReference type="Proteomes" id="UP001367030">
    <property type="component" value="Unassembled WGS sequence"/>
</dbReference>
<comment type="caution">
    <text evidence="10">The sequence shown here is derived from an EMBL/GenBank/DDBJ whole genome shotgun (WGS) entry which is preliminary data.</text>
</comment>
<feature type="transmembrane region" description="Helical" evidence="8">
    <location>
        <begin position="391"/>
        <end position="408"/>
    </location>
</feature>
<dbReference type="InterPro" id="IPR006037">
    <property type="entry name" value="RCK_C"/>
</dbReference>